<keyword evidence="3" id="KW-1185">Reference proteome</keyword>
<proteinExistence type="predicted"/>
<dbReference type="Pfam" id="PF03732">
    <property type="entry name" value="Retrotrans_gag"/>
    <property type="match status" value="1"/>
</dbReference>
<comment type="caution">
    <text evidence="2">The sequence shown here is derived from an EMBL/GenBank/DDBJ whole genome shotgun (WGS) entry which is preliminary data.</text>
</comment>
<feature type="domain" description="Retrotransposon gag" evidence="1">
    <location>
        <begin position="76"/>
        <end position="124"/>
    </location>
</feature>
<reference evidence="2" key="2">
    <citation type="submission" date="2021-12" db="EMBL/GenBank/DDBJ databases">
        <title>Resequencing data analysis of finger millet.</title>
        <authorList>
            <person name="Hatakeyama M."/>
            <person name="Aluri S."/>
            <person name="Balachadran M.T."/>
            <person name="Sivarajan S.R."/>
            <person name="Poveda L."/>
            <person name="Shimizu-Inatsugi R."/>
            <person name="Schlapbach R."/>
            <person name="Sreeman S.M."/>
            <person name="Shimizu K.K."/>
        </authorList>
    </citation>
    <scope>NUCLEOTIDE SEQUENCE</scope>
</reference>
<accession>A0AAV5CEP3</accession>
<gene>
    <name evidence="2" type="primary">ga13386</name>
    <name evidence="2" type="ORF">PR202_ga13386</name>
</gene>
<reference evidence="2" key="1">
    <citation type="journal article" date="2018" name="DNA Res.">
        <title>Multiple hybrid de novo genome assembly of finger millet, an orphan allotetraploid crop.</title>
        <authorList>
            <person name="Hatakeyama M."/>
            <person name="Aluri S."/>
            <person name="Balachadran M.T."/>
            <person name="Sivarajan S.R."/>
            <person name="Patrignani A."/>
            <person name="Gruter S."/>
            <person name="Poveda L."/>
            <person name="Shimizu-Inatsugi R."/>
            <person name="Baeten J."/>
            <person name="Francoijs K.J."/>
            <person name="Nataraja K.N."/>
            <person name="Reddy Y.A.N."/>
            <person name="Phadnis S."/>
            <person name="Ravikumar R.L."/>
            <person name="Schlapbach R."/>
            <person name="Sreeman S.M."/>
            <person name="Shimizu K.K."/>
        </authorList>
    </citation>
    <scope>NUCLEOTIDE SEQUENCE</scope>
</reference>
<sequence>MGATATTTSLDNALTQTFWVRTRRPSSVPESLWTMTTGRVRPSLSSVCSTALSTRRCYSPPNNSRTLLVPAGLVQRKFQEFMDLKQRGRNVLQYSKAFNHLAQYATDYVNTEEKKSYAFLRGMNAALKERLT</sequence>
<protein>
    <recommendedName>
        <fullName evidence="1">Retrotransposon gag domain-containing protein</fullName>
    </recommendedName>
</protein>
<dbReference type="EMBL" id="BQKI01000006">
    <property type="protein sequence ID" value="GJM96542.1"/>
    <property type="molecule type" value="Genomic_DNA"/>
</dbReference>
<evidence type="ECO:0000313" key="3">
    <source>
        <dbReference type="Proteomes" id="UP001054889"/>
    </source>
</evidence>
<evidence type="ECO:0000259" key="1">
    <source>
        <dbReference type="Pfam" id="PF03732"/>
    </source>
</evidence>
<dbReference type="Proteomes" id="UP001054889">
    <property type="component" value="Unassembled WGS sequence"/>
</dbReference>
<organism evidence="2 3">
    <name type="scientific">Eleusine coracana subsp. coracana</name>
    <dbReference type="NCBI Taxonomy" id="191504"/>
    <lineage>
        <taxon>Eukaryota</taxon>
        <taxon>Viridiplantae</taxon>
        <taxon>Streptophyta</taxon>
        <taxon>Embryophyta</taxon>
        <taxon>Tracheophyta</taxon>
        <taxon>Spermatophyta</taxon>
        <taxon>Magnoliopsida</taxon>
        <taxon>Liliopsida</taxon>
        <taxon>Poales</taxon>
        <taxon>Poaceae</taxon>
        <taxon>PACMAD clade</taxon>
        <taxon>Chloridoideae</taxon>
        <taxon>Cynodonteae</taxon>
        <taxon>Eleusininae</taxon>
        <taxon>Eleusine</taxon>
    </lineage>
</organism>
<dbReference type="InterPro" id="IPR005162">
    <property type="entry name" value="Retrotrans_gag_dom"/>
</dbReference>
<name>A0AAV5CEP3_ELECO</name>
<evidence type="ECO:0000313" key="2">
    <source>
        <dbReference type="EMBL" id="GJM96542.1"/>
    </source>
</evidence>
<dbReference type="AlphaFoldDB" id="A0AAV5CEP3"/>